<dbReference type="Pfam" id="PF00002">
    <property type="entry name" value="7tm_2"/>
    <property type="match status" value="1"/>
</dbReference>
<gene>
    <name evidence="16" type="primary">LOC113799705</name>
</gene>
<dbReference type="Gene3D" id="1.20.1070.10">
    <property type="entry name" value="Rhodopsin 7-helix transmembrane proteins"/>
    <property type="match status" value="1"/>
</dbReference>
<feature type="transmembrane region" description="Helical" evidence="12">
    <location>
        <begin position="571"/>
        <end position="596"/>
    </location>
</feature>
<dbReference type="Proteomes" id="UP000515146">
    <property type="component" value="Unplaced"/>
</dbReference>
<evidence type="ECO:0000256" key="9">
    <source>
        <dbReference type="ARBA" id="ARBA00023180"/>
    </source>
</evidence>
<sequence length="847" mass="99156">MMMEMEQFVMEELSPKPTMTTTMKTYKESFNNKRQRFYYCSPSSSSSVNFSQIHSIIVSSRQQQYCSHKFSTTITKKHVPITNNLTSNELCLVNDSLPHNHHHCSSIIIFIAIIVFVFAEIVTPMTTLSTKSMTIKTTTIPLLMDTSSSSVATISTILSESSSPSIKDTDSKMKLIKKLSDRDEQLSTLNAEKERCEQMNFTRKLPVDYYFDDYNSNQDIDNDDNSEQRRCPIVWDGALCWPESVANSIVHQRCPEYVKGFNHQGWAYKNCTENGTWFYNNETKRFWTDYSECIITHPVHKNDNQYYHHHHHHHHRNHDNNSTNHSQMNIVDHDDDDEVSSKMNKIRYHLPNFQIISHLGYSISFISLVVAFFILVYVKFICRRLRCPRNSLHLQLFISFIMRSSMYLIKTSLEHFPFDLNQLNVNSKLKTNTSNIHDNHDYHHNRHQQHLQNSLINSIKLEDENDLMVLSNLLGNYDWENSFRTSSIACKVFTTIWQYSLLANYNWIFMEGLYLHNVIFLNIFNDNSNIIPYIILGWCLPIPIVTTWALMRSLYEDTRCWTTNSNLKIFWIMRAPITIVIVLNFVFFVNIIRVLFLKMFAKSAATYARKYKYRTWFRSTLVLVPLFGVHYMFFLAFTTITFNSYDIFEIIWLYTDLTFTTFQGCLVALLYCFLNHEVQIELKKLWISCKQHLLSRHFSLGYNHSTMSGNNNGQQQQPQTTNHQTNNLSSRITKHSLISNCSSFFRRETDPNTSSELNRYSIQYQQQQSPKCQNQASNNRQEYHQQHSNNGHFSNKFNSPLSTPACGQLRLHCCDNDDDIHDNVEGEEVPTDPDMINKLILIGETAI</sequence>
<feature type="transmembrane region" description="Helical" evidence="12">
    <location>
        <begin position="107"/>
        <end position="126"/>
    </location>
</feature>
<feature type="compositionally biased region" description="Low complexity" evidence="11">
    <location>
        <begin position="710"/>
        <end position="726"/>
    </location>
</feature>
<keyword evidence="10" id="KW-0807">Transducer</keyword>
<evidence type="ECO:0000256" key="2">
    <source>
        <dbReference type="ARBA" id="ARBA00005314"/>
    </source>
</evidence>
<evidence type="ECO:0000259" key="13">
    <source>
        <dbReference type="PROSITE" id="PS50227"/>
    </source>
</evidence>
<keyword evidence="7 12" id="KW-0472">Membrane</keyword>
<feature type="transmembrane region" description="Helical" evidence="12">
    <location>
        <begin position="650"/>
        <end position="674"/>
    </location>
</feature>
<feature type="transmembrane region" description="Helical" evidence="12">
    <location>
        <begin position="531"/>
        <end position="551"/>
    </location>
</feature>
<dbReference type="InParanoid" id="A0A6P6YKW7"/>
<evidence type="ECO:0000256" key="12">
    <source>
        <dbReference type="SAM" id="Phobius"/>
    </source>
</evidence>
<keyword evidence="15" id="KW-1185">Reference proteome</keyword>
<dbReference type="PROSITE" id="PS50227">
    <property type="entry name" value="G_PROTEIN_RECEP_F2_3"/>
    <property type="match status" value="1"/>
</dbReference>
<evidence type="ECO:0000256" key="7">
    <source>
        <dbReference type="ARBA" id="ARBA00023136"/>
    </source>
</evidence>
<dbReference type="PROSITE" id="PS00650">
    <property type="entry name" value="G_PROTEIN_RECEP_F2_2"/>
    <property type="match status" value="1"/>
</dbReference>
<dbReference type="PRINTS" id="PR00249">
    <property type="entry name" value="GPCRSECRETIN"/>
</dbReference>
<keyword evidence="6" id="KW-0297">G-protein coupled receptor</keyword>
<dbReference type="PROSITE" id="PS00649">
    <property type="entry name" value="G_PROTEIN_RECEP_F2_1"/>
    <property type="match status" value="1"/>
</dbReference>
<dbReference type="SUPFAM" id="SSF81321">
    <property type="entry name" value="Family A G protein-coupled receptor-like"/>
    <property type="match status" value="1"/>
</dbReference>
<dbReference type="SUPFAM" id="SSF111418">
    <property type="entry name" value="Hormone receptor domain"/>
    <property type="match status" value="1"/>
</dbReference>
<protein>
    <submittedName>
        <fullName evidence="16">Uncharacterized protein LOC113799705 isoform X1</fullName>
    </submittedName>
</protein>
<dbReference type="RefSeq" id="XP_027206198.1">
    <property type="nucleotide sequence ID" value="XM_027350397.1"/>
</dbReference>
<feature type="domain" description="G-protein coupled receptors family 2 profile 1" evidence="13">
    <location>
        <begin position="195"/>
        <end position="293"/>
    </location>
</feature>
<organism evidence="15 16">
    <name type="scientific">Dermatophagoides pteronyssinus</name>
    <name type="common">European house dust mite</name>
    <dbReference type="NCBI Taxonomy" id="6956"/>
    <lineage>
        <taxon>Eukaryota</taxon>
        <taxon>Metazoa</taxon>
        <taxon>Ecdysozoa</taxon>
        <taxon>Arthropoda</taxon>
        <taxon>Chelicerata</taxon>
        <taxon>Arachnida</taxon>
        <taxon>Acari</taxon>
        <taxon>Acariformes</taxon>
        <taxon>Sarcoptiformes</taxon>
        <taxon>Astigmata</taxon>
        <taxon>Psoroptidia</taxon>
        <taxon>Analgoidea</taxon>
        <taxon>Pyroglyphidae</taxon>
        <taxon>Dermatophagoidinae</taxon>
        <taxon>Dermatophagoides</taxon>
    </lineage>
</organism>
<keyword evidence="4 12" id="KW-0812">Transmembrane</keyword>
<dbReference type="InterPro" id="IPR000832">
    <property type="entry name" value="GPCR_2_secretin-like"/>
</dbReference>
<evidence type="ECO:0000256" key="4">
    <source>
        <dbReference type="ARBA" id="ARBA00022692"/>
    </source>
</evidence>
<evidence type="ECO:0000256" key="8">
    <source>
        <dbReference type="ARBA" id="ARBA00023170"/>
    </source>
</evidence>
<evidence type="ECO:0000256" key="10">
    <source>
        <dbReference type="ARBA" id="ARBA00023224"/>
    </source>
</evidence>
<dbReference type="InterPro" id="IPR050332">
    <property type="entry name" value="GPCR_2"/>
</dbReference>
<keyword evidence="9" id="KW-0325">Glycoprotein</keyword>
<evidence type="ECO:0000256" key="11">
    <source>
        <dbReference type="SAM" id="MobiDB-lite"/>
    </source>
</evidence>
<evidence type="ECO:0000313" key="16">
    <source>
        <dbReference type="RefSeq" id="XP_027206198.1"/>
    </source>
</evidence>
<dbReference type="GO" id="GO:0017046">
    <property type="term" value="F:peptide hormone binding"/>
    <property type="evidence" value="ECO:0007669"/>
    <property type="project" value="TreeGrafter"/>
</dbReference>
<comment type="subcellular location">
    <subcellularLocation>
        <location evidence="1">Cell membrane</location>
        <topology evidence="1">Multi-pass membrane protein</topology>
    </subcellularLocation>
</comment>
<dbReference type="SMART" id="SM00008">
    <property type="entry name" value="HormR"/>
    <property type="match status" value="1"/>
</dbReference>
<dbReference type="GO" id="GO:0007188">
    <property type="term" value="P:adenylate cyclase-modulating G protein-coupled receptor signaling pathway"/>
    <property type="evidence" value="ECO:0007669"/>
    <property type="project" value="TreeGrafter"/>
</dbReference>
<dbReference type="InterPro" id="IPR017983">
    <property type="entry name" value="GPCR_2_secretin-like_CS"/>
</dbReference>
<evidence type="ECO:0000259" key="14">
    <source>
        <dbReference type="PROSITE" id="PS50261"/>
    </source>
</evidence>
<keyword evidence="5 12" id="KW-1133">Transmembrane helix</keyword>
<dbReference type="OrthoDB" id="6433780at2759"/>
<dbReference type="OMA" id="NDWALTI"/>
<dbReference type="InterPro" id="IPR017981">
    <property type="entry name" value="GPCR_2-like_7TM"/>
</dbReference>
<dbReference type="KEGG" id="dpte:113799705"/>
<dbReference type="PANTHER" id="PTHR45620:SF1">
    <property type="entry name" value="G-PROTEIN COUPLED RECEPTORS FAMILY 2 PROFILE 2 DOMAIN-CONTAINING PROTEIN"/>
    <property type="match status" value="1"/>
</dbReference>
<dbReference type="Pfam" id="PF02793">
    <property type="entry name" value="HRM"/>
    <property type="match status" value="1"/>
</dbReference>
<dbReference type="GO" id="GO:0005886">
    <property type="term" value="C:plasma membrane"/>
    <property type="evidence" value="ECO:0007669"/>
    <property type="project" value="UniProtKB-SubCell"/>
</dbReference>
<evidence type="ECO:0000256" key="6">
    <source>
        <dbReference type="ARBA" id="ARBA00023040"/>
    </source>
</evidence>
<keyword evidence="3" id="KW-1003">Cell membrane</keyword>
<feature type="region of interest" description="Disordered" evidence="11">
    <location>
        <begin position="763"/>
        <end position="799"/>
    </location>
</feature>
<reference evidence="16" key="1">
    <citation type="submission" date="2025-08" db="UniProtKB">
        <authorList>
            <consortium name="RefSeq"/>
        </authorList>
    </citation>
    <scope>IDENTIFICATION</scope>
    <source>
        <strain evidence="16">Airmid</strain>
    </source>
</reference>
<dbReference type="InterPro" id="IPR001879">
    <property type="entry name" value="GPCR_2_extracellular_dom"/>
</dbReference>
<keyword evidence="8" id="KW-0675">Receptor</keyword>
<dbReference type="Gene3D" id="4.10.1240.10">
    <property type="entry name" value="GPCR, family 2, extracellular hormone receptor domain"/>
    <property type="match status" value="1"/>
</dbReference>
<dbReference type="AlphaFoldDB" id="A0A6P6YKW7"/>
<name>A0A6P6YKW7_DERPT</name>
<feature type="region of interest" description="Disordered" evidence="11">
    <location>
        <begin position="706"/>
        <end position="726"/>
    </location>
</feature>
<dbReference type="PANTHER" id="PTHR45620">
    <property type="entry name" value="PDF RECEPTOR-LIKE PROTEIN-RELATED"/>
    <property type="match status" value="1"/>
</dbReference>
<dbReference type="GO" id="GO:0007166">
    <property type="term" value="P:cell surface receptor signaling pathway"/>
    <property type="evidence" value="ECO:0007669"/>
    <property type="project" value="InterPro"/>
</dbReference>
<dbReference type="GO" id="GO:0008528">
    <property type="term" value="F:G protein-coupled peptide receptor activity"/>
    <property type="evidence" value="ECO:0007669"/>
    <property type="project" value="TreeGrafter"/>
</dbReference>
<dbReference type="InterPro" id="IPR036445">
    <property type="entry name" value="GPCR_2_extracell_dom_sf"/>
</dbReference>
<evidence type="ECO:0000256" key="5">
    <source>
        <dbReference type="ARBA" id="ARBA00022989"/>
    </source>
</evidence>
<comment type="similarity">
    <text evidence="2">Belongs to the G-protein coupled receptor 2 family.</text>
</comment>
<evidence type="ECO:0000313" key="15">
    <source>
        <dbReference type="Proteomes" id="UP000515146"/>
    </source>
</evidence>
<accession>A0A6P6YKW7</accession>
<feature type="transmembrane region" description="Helical" evidence="12">
    <location>
        <begin position="359"/>
        <end position="380"/>
    </location>
</feature>
<feature type="transmembrane region" description="Helical" evidence="12">
    <location>
        <begin position="616"/>
        <end position="638"/>
    </location>
</feature>
<evidence type="ECO:0000256" key="3">
    <source>
        <dbReference type="ARBA" id="ARBA00022475"/>
    </source>
</evidence>
<dbReference type="PROSITE" id="PS50261">
    <property type="entry name" value="G_PROTEIN_RECEP_F2_4"/>
    <property type="match status" value="1"/>
</dbReference>
<feature type="domain" description="G-protein coupled receptors family 2 profile 2" evidence="14">
    <location>
        <begin position="353"/>
        <end position="675"/>
    </location>
</feature>
<proteinExistence type="inferred from homology"/>
<evidence type="ECO:0000256" key="1">
    <source>
        <dbReference type="ARBA" id="ARBA00004651"/>
    </source>
</evidence>